<evidence type="ECO:0000256" key="7">
    <source>
        <dbReference type="SAM" id="MobiDB-lite"/>
    </source>
</evidence>
<dbReference type="PATRIC" id="fig|937777.3.peg.1092"/>
<reference evidence="11" key="1">
    <citation type="submission" date="2012-03" db="EMBL/GenBank/DDBJ databases">
        <title>Complete sequence of chromosome of Deinococcus peraridilitoris DSM 19664.</title>
        <authorList>
            <person name="Lucas S."/>
            <person name="Copeland A."/>
            <person name="Lapidus A."/>
            <person name="Glavina del Rio T."/>
            <person name="Dalin E."/>
            <person name="Tice H."/>
            <person name="Bruce D."/>
            <person name="Goodwin L."/>
            <person name="Pitluck S."/>
            <person name="Peters L."/>
            <person name="Mikhailova N."/>
            <person name="Lu M."/>
            <person name="Kyrpides N."/>
            <person name="Mavromatis K."/>
            <person name="Ivanova N."/>
            <person name="Brettin T."/>
            <person name="Detter J.C."/>
            <person name="Han C."/>
            <person name="Larimer F."/>
            <person name="Land M."/>
            <person name="Hauser L."/>
            <person name="Markowitz V."/>
            <person name="Cheng J.-F."/>
            <person name="Hugenholtz P."/>
            <person name="Woyke T."/>
            <person name="Wu D."/>
            <person name="Pukall R."/>
            <person name="Steenblock K."/>
            <person name="Brambilla E."/>
            <person name="Klenk H.-P."/>
            <person name="Eisen J.A."/>
        </authorList>
    </citation>
    <scope>NUCLEOTIDE SEQUENCE [LARGE SCALE GENOMIC DNA]</scope>
    <source>
        <strain evidence="11">DSM 19664 / LMG 22246 / CIP 109416 / KR-200</strain>
    </source>
</reference>
<evidence type="ECO:0000256" key="6">
    <source>
        <dbReference type="ARBA" id="ARBA00023136"/>
    </source>
</evidence>
<dbReference type="Proteomes" id="UP000010467">
    <property type="component" value="Chromosome"/>
</dbReference>
<evidence type="ECO:0000256" key="1">
    <source>
        <dbReference type="ARBA" id="ARBA00004651"/>
    </source>
</evidence>
<keyword evidence="11" id="KW-1185">Reference proteome</keyword>
<dbReference type="OrthoDB" id="9798859at2"/>
<dbReference type="PANTHER" id="PTHR33932:SF4">
    <property type="entry name" value="NA(+)_H(+) ANTIPORTER SUBUNIT B"/>
    <property type="match status" value="1"/>
</dbReference>
<gene>
    <name evidence="10" type="ordered locus">Deipe_1087</name>
</gene>
<feature type="transmembrane region" description="Helical" evidence="8">
    <location>
        <begin position="122"/>
        <end position="146"/>
    </location>
</feature>
<keyword evidence="6 8" id="KW-0472">Membrane</keyword>
<dbReference type="AlphaFoldDB" id="L0A0Y2"/>
<dbReference type="STRING" id="937777.Deipe_1087"/>
<evidence type="ECO:0000313" key="10">
    <source>
        <dbReference type="EMBL" id="AFZ66650.1"/>
    </source>
</evidence>
<dbReference type="KEGG" id="dpd:Deipe_1087"/>
<evidence type="ECO:0000256" key="3">
    <source>
        <dbReference type="ARBA" id="ARBA00022475"/>
    </source>
</evidence>
<evidence type="ECO:0000256" key="8">
    <source>
        <dbReference type="SAM" id="Phobius"/>
    </source>
</evidence>
<evidence type="ECO:0000256" key="2">
    <source>
        <dbReference type="ARBA" id="ARBA00009425"/>
    </source>
</evidence>
<keyword evidence="4 8" id="KW-0812">Transmembrane</keyword>
<protein>
    <submittedName>
        <fullName evidence="10">Multisubunit Na+/H+ antiporter, MnhB subunit</fullName>
    </submittedName>
</protein>
<dbReference type="InterPro" id="IPR007182">
    <property type="entry name" value="MnhB"/>
</dbReference>
<evidence type="ECO:0000259" key="9">
    <source>
        <dbReference type="Pfam" id="PF04039"/>
    </source>
</evidence>
<feature type="region of interest" description="Disordered" evidence="7">
    <location>
        <begin position="157"/>
        <end position="180"/>
    </location>
</feature>
<dbReference type="InterPro" id="IPR050622">
    <property type="entry name" value="CPA3_antiporter_subunitB"/>
</dbReference>
<proteinExistence type="inferred from homology"/>
<keyword evidence="3" id="KW-1003">Cell membrane</keyword>
<dbReference type="eggNOG" id="COG2111">
    <property type="taxonomic scope" value="Bacteria"/>
</dbReference>
<evidence type="ECO:0000256" key="5">
    <source>
        <dbReference type="ARBA" id="ARBA00022989"/>
    </source>
</evidence>
<evidence type="ECO:0000313" key="11">
    <source>
        <dbReference type="Proteomes" id="UP000010467"/>
    </source>
</evidence>
<dbReference type="Pfam" id="PF04039">
    <property type="entry name" value="MnhB"/>
    <property type="match status" value="1"/>
</dbReference>
<name>L0A0Y2_DEIPD</name>
<organism evidence="10 11">
    <name type="scientific">Deinococcus peraridilitoris (strain DSM 19664 / LMG 22246 / CIP 109416 / KR-200)</name>
    <dbReference type="NCBI Taxonomy" id="937777"/>
    <lineage>
        <taxon>Bacteria</taxon>
        <taxon>Thermotogati</taxon>
        <taxon>Deinococcota</taxon>
        <taxon>Deinococci</taxon>
        <taxon>Deinococcales</taxon>
        <taxon>Deinococcaceae</taxon>
        <taxon>Deinococcus</taxon>
    </lineage>
</organism>
<feature type="transmembrane region" description="Helical" evidence="8">
    <location>
        <begin position="79"/>
        <end position="102"/>
    </location>
</feature>
<feature type="transmembrane region" description="Helical" evidence="8">
    <location>
        <begin position="46"/>
        <end position="67"/>
    </location>
</feature>
<sequence length="180" mass="19224">MSRPEGGAPQGALQEHDPILQTVARAVFYLVLLFSLHMLWRGHNEPGGGFIAGLITSAAMILHRVAFGKAVTLFNPLVLLPWGLGVAALTGLVPLLFGSAFLKSAYGYISPPFIGEFEWATAFVFDVGVYIVVVGATMSVIGNLALVRPTETPRDADAARLGEARHNAHDARSQSSQGER</sequence>
<dbReference type="RefSeq" id="WP_015234960.1">
    <property type="nucleotide sequence ID" value="NC_019793.1"/>
</dbReference>
<dbReference type="EMBL" id="CP003382">
    <property type="protein sequence ID" value="AFZ66650.1"/>
    <property type="molecule type" value="Genomic_DNA"/>
</dbReference>
<dbReference type="GO" id="GO:0005886">
    <property type="term" value="C:plasma membrane"/>
    <property type="evidence" value="ECO:0007669"/>
    <property type="project" value="UniProtKB-SubCell"/>
</dbReference>
<dbReference type="HOGENOM" id="CLU_101659_1_1_0"/>
<comment type="similarity">
    <text evidence="2">Belongs to the CPA3 antiporters (TC 2.A.63) subunit B family.</text>
</comment>
<feature type="transmembrane region" description="Helical" evidence="8">
    <location>
        <begin position="23"/>
        <end position="40"/>
    </location>
</feature>
<accession>L0A0Y2</accession>
<dbReference type="PANTHER" id="PTHR33932">
    <property type="entry name" value="NA(+)/H(+) ANTIPORTER SUBUNIT B"/>
    <property type="match status" value="1"/>
</dbReference>
<evidence type="ECO:0000256" key="4">
    <source>
        <dbReference type="ARBA" id="ARBA00022692"/>
    </source>
</evidence>
<feature type="domain" description="Na+/H+ antiporter MnhB subunit-related protein" evidence="9">
    <location>
        <begin position="19"/>
        <end position="138"/>
    </location>
</feature>
<keyword evidence="5 8" id="KW-1133">Transmembrane helix</keyword>
<comment type="subcellular location">
    <subcellularLocation>
        <location evidence="1">Cell membrane</location>
        <topology evidence="1">Multi-pass membrane protein</topology>
    </subcellularLocation>
</comment>